<keyword evidence="2" id="KW-0067">ATP-binding</keyword>
<name>A0ABR8MRY7_9BACL</name>
<keyword evidence="2" id="KW-0547">Nucleotide-binding</keyword>
<dbReference type="PROSITE" id="PS00211">
    <property type="entry name" value="ABC_TRANSPORTER_1"/>
    <property type="match status" value="1"/>
</dbReference>
<protein>
    <submittedName>
        <fullName evidence="2">ATP-binding cassette domain-containing protein</fullName>
    </submittedName>
</protein>
<reference evidence="2 3" key="1">
    <citation type="submission" date="2020-09" db="EMBL/GenBank/DDBJ databases">
        <title>Paenibacillus sp. strain PR3 16S rRNA gene Genome sequencing and assembly.</title>
        <authorList>
            <person name="Kim J."/>
        </authorList>
    </citation>
    <scope>NUCLEOTIDE SEQUENCE [LARGE SCALE GENOMIC DNA]</scope>
    <source>
        <strain evidence="2 3">PR3</strain>
    </source>
</reference>
<dbReference type="Gene3D" id="3.40.50.300">
    <property type="entry name" value="P-loop containing nucleotide triphosphate hydrolases"/>
    <property type="match status" value="1"/>
</dbReference>
<accession>A0ABR8MRY7</accession>
<evidence type="ECO:0000259" key="1">
    <source>
        <dbReference type="PROSITE" id="PS50893"/>
    </source>
</evidence>
<dbReference type="GO" id="GO:0005524">
    <property type="term" value="F:ATP binding"/>
    <property type="evidence" value="ECO:0007669"/>
    <property type="project" value="UniProtKB-KW"/>
</dbReference>
<dbReference type="InterPro" id="IPR003439">
    <property type="entry name" value="ABC_transporter-like_ATP-bd"/>
</dbReference>
<proteinExistence type="predicted"/>
<dbReference type="InterPro" id="IPR017871">
    <property type="entry name" value="ABC_transporter-like_CS"/>
</dbReference>
<evidence type="ECO:0000313" key="2">
    <source>
        <dbReference type="EMBL" id="MBD3918747.1"/>
    </source>
</evidence>
<sequence>MEVCRSDATWRGWHYWAARTQCDPQNEGGYGGSAANSAEDVVEMIAECGEQREQRRLLFFAFDFVMQLPQGLDSELAEHGGGLSGGQRQRLAIARAMLRNAPILLMDEATSALDSESEREIVQALRRLSEGKTTITIAHRLYTVRDADAIIVMDQGRIQAIGTHDQLLEQCELYRRMYEAQSGDVEIQVVA</sequence>
<comment type="caution">
    <text evidence="2">The sequence shown here is derived from an EMBL/GenBank/DDBJ whole genome shotgun (WGS) entry which is preliminary data.</text>
</comment>
<organism evidence="2 3">
    <name type="scientific">Paenibacillus terricola</name>
    <dbReference type="NCBI Taxonomy" id="2763503"/>
    <lineage>
        <taxon>Bacteria</taxon>
        <taxon>Bacillati</taxon>
        <taxon>Bacillota</taxon>
        <taxon>Bacilli</taxon>
        <taxon>Bacillales</taxon>
        <taxon>Paenibacillaceae</taxon>
        <taxon>Paenibacillus</taxon>
    </lineage>
</organism>
<gene>
    <name evidence="2" type="ORF">H8B09_08295</name>
</gene>
<dbReference type="PANTHER" id="PTHR43394">
    <property type="entry name" value="ATP-DEPENDENT PERMEASE MDL1, MITOCHONDRIAL"/>
    <property type="match status" value="1"/>
</dbReference>
<keyword evidence="3" id="KW-1185">Reference proteome</keyword>
<feature type="domain" description="ABC transporter" evidence="1">
    <location>
        <begin position="3"/>
        <end position="180"/>
    </location>
</feature>
<dbReference type="Pfam" id="PF00005">
    <property type="entry name" value="ABC_tran"/>
    <property type="match status" value="1"/>
</dbReference>
<dbReference type="Proteomes" id="UP000609346">
    <property type="component" value="Unassembled WGS sequence"/>
</dbReference>
<evidence type="ECO:0000313" key="3">
    <source>
        <dbReference type="Proteomes" id="UP000609346"/>
    </source>
</evidence>
<dbReference type="InterPro" id="IPR039421">
    <property type="entry name" value="Type_1_exporter"/>
</dbReference>
<dbReference type="PROSITE" id="PS50893">
    <property type="entry name" value="ABC_TRANSPORTER_2"/>
    <property type="match status" value="1"/>
</dbReference>
<dbReference type="InterPro" id="IPR027417">
    <property type="entry name" value="P-loop_NTPase"/>
</dbReference>
<dbReference type="PANTHER" id="PTHR43394:SF1">
    <property type="entry name" value="ATP-BINDING CASSETTE SUB-FAMILY B MEMBER 10, MITOCHONDRIAL"/>
    <property type="match status" value="1"/>
</dbReference>
<dbReference type="SUPFAM" id="SSF52540">
    <property type="entry name" value="P-loop containing nucleoside triphosphate hydrolases"/>
    <property type="match status" value="1"/>
</dbReference>
<dbReference type="EMBL" id="JACXZA010000002">
    <property type="protein sequence ID" value="MBD3918747.1"/>
    <property type="molecule type" value="Genomic_DNA"/>
</dbReference>